<dbReference type="Gramene" id="KVI01809">
    <property type="protein sequence ID" value="KVI01809"/>
    <property type="gene ID" value="Ccrd_019917"/>
</dbReference>
<dbReference type="EMBL" id="LEKV01002682">
    <property type="protein sequence ID" value="KVI01809.1"/>
    <property type="molecule type" value="Genomic_DNA"/>
</dbReference>
<protein>
    <submittedName>
        <fullName evidence="2">Amidase</fullName>
    </submittedName>
</protein>
<dbReference type="Pfam" id="PF01425">
    <property type="entry name" value="Amidase"/>
    <property type="match status" value="1"/>
</dbReference>
<dbReference type="OMA" id="CFRITGE"/>
<dbReference type="STRING" id="59895.A0A103Y3G6"/>
<comment type="caution">
    <text evidence="2">The sequence shown here is derived from an EMBL/GenBank/DDBJ whole genome shotgun (WGS) entry which is preliminary data.</text>
</comment>
<evidence type="ECO:0000259" key="1">
    <source>
        <dbReference type="Pfam" id="PF01425"/>
    </source>
</evidence>
<dbReference type="SUPFAM" id="SSF75304">
    <property type="entry name" value="Amidase signature (AS) enzymes"/>
    <property type="match status" value="1"/>
</dbReference>
<organism evidence="2 3">
    <name type="scientific">Cynara cardunculus var. scolymus</name>
    <name type="common">Globe artichoke</name>
    <name type="synonym">Cynara scolymus</name>
    <dbReference type="NCBI Taxonomy" id="59895"/>
    <lineage>
        <taxon>Eukaryota</taxon>
        <taxon>Viridiplantae</taxon>
        <taxon>Streptophyta</taxon>
        <taxon>Embryophyta</taxon>
        <taxon>Tracheophyta</taxon>
        <taxon>Spermatophyta</taxon>
        <taxon>Magnoliopsida</taxon>
        <taxon>eudicotyledons</taxon>
        <taxon>Gunneridae</taxon>
        <taxon>Pentapetalae</taxon>
        <taxon>asterids</taxon>
        <taxon>campanulids</taxon>
        <taxon>Asterales</taxon>
        <taxon>Asteraceae</taxon>
        <taxon>Carduoideae</taxon>
        <taxon>Cardueae</taxon>
        <taxon>Carduinae</taxon>
        <taxon>Cynara</taxon>
    </lineage>
</organism>
<feature type="domain" description="Amidase" evidence="1">
    <location>
        <begin position="30"/>
        <end position="135"/>
    </location>
</feature>
<dbReference type="InterPro" id="IPR023631">
    <property type="entry name" value="Amidase_dom"/>
</dbReference>
<dbReference type="AlphaFoldDB" id="A0A103Y3G6"/>
<proteinExistence type="predicted"/>
<dbReference type="Proteomes" id="UP000243975">
    <property type="component" value="Unassembled WGS sequence"/>
</dbReference>
<sequence length="136" mass="14245">MRAKKLREKKGEALFLFNGSIAHEKAGKTVIVVTMLKNGATCVGKTVMDELSFRITGANSHYGTPTMPSYISGGLSRGSAGVVATELVDFAIGIDTIGEMRIPAAYCGVLGFRPSHGVISTIGVLPNSLSLDIVGM</sequence>
<dbReference type="Gene3D" id="3.90.1300.10">
    <property type="entry name" value="Amidase signature (AS) domain"/>
    <property type="match status" value="1"/>
</dbReference>
<evidence type="ECO:0000313" key="3">
    <source>
        <dbReference type="Proteomes" id="UP000243975"/>
    </source>
</evidence>
<dbReference type="PANTHER" id="PTHR46310:SF4">
    <property type="entry name" value="OUTER ENVELOPE PROTEIN 64, MITOCHONDRIAL"/>
    <property type="match status" value="1"/>
</dbReference>
<reference evidence="2 3" key="1">
    <citation type="journal article" date="2016" name="Sci. Rep.">
        <title>The genome sequence of the outbreeding globe artichoke constructed de novo incorporating a phase-aware low-pass sequencing strategy of F1 progeny.</title>
        <authorList>
            <person name="Scaglione D."/>
            <person name="Reyes-Chin-Wo S."/>
            <person name="Acquadro A."/>
            <person name="Froenicke L."/>
            <person name="Portis E."/>
            <person name="Beitel C."/>
            <person name="Tirone M."/>
            <person name="Mauro R."/>
            <person name="Lo Monaco A."/>
            <person name="Mauromicale G."/>
            <person name="Faccioli P."/>
            <person name="Cattivelli L."/>
            <person name="Rieseberg L."/>
            <person name="Michelmore R."/>
            <person name="Lanteri S."/>
        </authorList>
    </citation>
    <scope>NUCLEOTIDE SEQUENCE [LARGE SCALE GENOMIC DNA]</scope>
    <source>
        <strain evidence="2">2C</strain>
    </source>
</reference>
<keyword evidence="3" id="KW-1185">Reference proteome</keyword>
<dbReference type="InterPro" id="IPR036928">
    <property type="entry name" value="AS_sf"/>
</dbReference>
<gene>
    <name evidence="2" type="ORF">Ccrd_019917</name>
</gene>
<dbReference type="PANTHER" id="PTHR46310">
    <property type="entry name" value="AMIDASE 1"/>
    <property type="match status" value="1"/>
</dbReference>
<name>A0A103Y3G6_CYNCS</name>
<accession>A0A103Y3G6</accession>
<evidence type="ECO:0000313" key="2">
    <source>
        <dbReference type="EMBL" id="KVI01809.1"/>
    </source>
</evidence>